<dbReference type="AlphaFoldDB" id="A0A375J715"/>
<evidence type="ECO:0000313" key="2">
    <source>
        <dbReference type="EMBL" id="SPS00958.1"/>
    </source>
</evidence>
<proteinExistence type="predicted"/>
<gene>
    <name evidence="2" type="ORF">CBM2634_B170285</name>
</gene>
<keyword evidence="1" id="KW-0472">Membrane</keyword>
<keyword evidence="1" id="KW-0812">Transmembrane</keyword>
<evidence type="ECO:0000313" key="3">
    <source>
        <dbReference type="Proteomes" id="UP000256805"/>
    </source>
</evidence>
<dbReference type="Proteomes" id="UP000256805">
    <property type="component" value="Unassembled WGS sequence"/>
</dbReference>
<sequence length="60" mass="6318">MHGQIVGRLVAMIVMPNAGTIAAAMAATLPPSMTVLLRRASYFFPHLGPIELRAPPGFSA</sequence>
<dbReference type="EMBL" id="OVTA01000040">
    <property type="protein sequence ID" value="SPS00958.1"/>
    <property type="molecule type" value="Genomic_DNA"/>
</dbReference>
<protein>
    <submittedName>
        <fullName evidence="2">Uncharacterized protein</fullName>
    </submittedName>
</protein>
<evidence type="ECO:0000256" key="1">
    <source>
        <dbReference type="SAM" id="Phobius"/>
    </source>
</evidence>
<keyword evidence="1" id="KW-1133">Transmembrane helix</keyword>
<feature type="transmembrane region" description="Helical" evidence="1">
    <location>
        <begin position="6"/>
        <end position="29"/>
    </location>
</feature>
<organism evidence="2 3">
    <name type="scientific">Cupriavidus taiwanensis</name>
    <dbReference type="NCBI Taxonomy" id="164546"/>
    <lineage>
        <taxon>Bacteria</taxon>
        <taxon>Pseudomonadati</taxon>
        <taxon>Pseudomonadota</taxon>
        <taxon>Betaproteobacteria</taxon>
        <taxon>Burkholderiales</taxon>
        <taxon>Burkholderiaceae</taxon>
        <taxon>Cupriavidus</taxon>
    </lineage>
</organism>
<name>A0A375J715_9BURK</name>
<reference evidence="2 3" key="1">
    <citation type="submission" date="2018-01" db="EMBL/GenBank/DDBJ databases">
        <authorList>
            <person name="Gaut B.S."/>
            <person name="Morton B.R."/>
            <person name="Clegg M.T."/>
            <person name="Duvall M.R."/>
        </authorList>
    </citation>
    <scope>NUCLEOTIDE SEQUENCE [LARGE SCALE GENOMIC DNA]</scope>
    <source>
        <strain evidence="2">Cupriavidus taiwanensis cmp 52</strain>
    </source>
</reference>
<accession>A0A375J715</accession>